<accession>A0ABZ1UTM2</accession>
<keyword evidence="2" id="KW-1185">Reference proteome</keyword>
<sequence length="87" mass="9852">MTRKHIAALGSFEHHERAVTAARVARVMRRAMAPARLYLIAVQVAPWDQLIWLLALAQEVTGRELARAHRHHVRLTNKATKIQGELA</sequence>
<organism evidence="1 2">
    <name type="scientific">[Empedobacter] haloabium</name>
    <dbReference type="NCBI Taxonomy" id="592317"/>
    <lineage>
        <taxon>Bacteria</taxon>
        <taxon>Pseudomonadati</taxon>
        <taxon>Pseudomonadota</taxon>
        <taxon>Betaproteobacteria</taxon>
        <taxon>Burkholderiales</taxon>
        <taxon>Oxalobacteraceae</taxon>
        <taxon>Telluria group</taxon>
        <taxon>Telluria group incertae sedis</taxon>
    </lineage>
</organism>
<protein>
    <recommendedName>
        <fullName evidence="3">Transposase</fullName>
    </recommendedName>
</protein>
<dbReference type="EMBL" id="CP136508">
    <property type="protein sequence ID" value="WUR15674.1"/>
    <property type="molecule type" value="Genomic_DNA"/>
</dbReference>
<gene>
    <name evidence="1" type="ORF">E7V67_011395</name>
</gene>
<dbReference type="Proteomes" id="UP000321323">
    <property type="component" value="Chromosome"/>
</dbReference>
<proteinExistence type="predicted"/>
<evidence type="ECO:0008006" key="3">
    <source>
        <dbReference type="Google" id="ProtNLM"/>
    </source>
</evidence>
<reference evidence="1 2" key="1">
    <citation type="journal article" date="2019" name="Int. J. Syst. Evol. Microbiol.">
        <title>The Draft Whole-Genome Sequence of the Antibiotic Producer Empedobacter haloabium ATCC 31962 Provides Indications for Its Taxonomic Reclassification.</title>
        <authorList>
            <person name="Miess H."/>
            <person name="Arlt P."/>
            <person name="Apel A.K."/>
            <person name="Weber T."/>
            <person name="Nieselt K."/>
            <person name="Hanssen F."/>
            <person name="Czemmel S."/>
            <person name="Nahnsen S."/>
            <person name="Gross H."/>
        </authorList>
    </citation>
    <scope>NUCLEOTIDE SEQUENCE [LARGE SCALE GENOMIC DNA]</scope>
    <source>
        <strain evidence="1 2">ATCC 31962</strain>
    </source>
</reference>
<name>A0ABZ1UTM2_9BURK</name>
<evidence type="ECO:0000313" key="1">
    <source>
        <dbReference type="EMBL" id="WUR15674.1"/>
    </source>
</evidence>
<evidence type="ECO:0000313" key="2">
    <source>
        <dbReference type="Proteomes" id="UP000321323"/>
    </source>
</evidence>